<name>A0A379B036_AVIGA</name>
<dbReference type="GO" id="GO:0005886">
    <property type="term" value="C:plasma membrane"/>
    <property type="evidence" value="ECO:0007669"/>
    <property type="project" value="TreeGrafter"/>
</dbReference>
<dbReference type="Pfam" id="PF01794">
    <property type="entry name" value="Ferric_reduct"/>
    <property type="match status" value="1"/>
</dbReference>
<dbReference type="PANTHER" id="PTHR36964:SF1">
    <property type="entry name" value="PROTEIN-METHIONINE-SULFOXIDE REDUCTASE HEME-BINDING SUBUNIT MSRQ"/>
    <property type="match status" value="1"/>
</dbReference>
<evidence type="ECO:0000256" key="4">
    <source>
        <dbReference type="ARBA" id="ARBA00022692"/>
    </source>
</evidence>
<dbReference type="GO" id="GO:0020037">
    <property type="term" value="F:heme binding"/>
    <property type="evidence" value="ECO:0007669"/>
    <property type="project" value="TreeGrafter"/>
</dbReference>
<evidence type="ECO:0000313" key="10">
    <source>
        <dbReference type="EMBL" id="SUB28033.1"/>
    </source>
</evidence>
<dbReference type="AlphaFoldDB" id="A0A379B036"/>
<evidence type="ECO:0000256" key="1">
    <source>
        <dbReference type="ARBA" id="ARBA00004141"/>
    </source>
</evidence>
<proteinExistence type="predicted"/>
<reference evidence="10 12" key="1">
    <citation type="submission" date="2018-06" db="EMBL/GenBank/DDBJ databases">
        <authorList>
            <consortium name="Pathogen Informatics"/>
            <person name="Doyle S."/>
        </authorList>
    </citation>
    <scope>NUCLEOTIDE SEQUENCE [LARGE SCALE GENOMIC DNA]</scope>
    <source>
        <strain evidence="10 12">NCTC11188</strain>
    </source>
</reference>
<dbReference type="Proteomes" id="UP000255113">
    <property type="component" value="Unassembled WGS sequence"/>
</dbReference>
<evidence type="ECO:0000256" key="3">
    <source>
        <dbReference type="ARBA" id="ARBA00022617"/>
    </source>
</evidence>
<evidence type="ECO:0000256" key="8">
    <source>
        <dbReference type="SAM" id="Phobius"/>
    </source>
</evidence>
<evidence type="ECO:0000313" key="11">
    <source>
        <dbReference type="EMBL" id="TDP28083.1"/>
    </source>
</evidence>
<dbReference type="EMBL" id="SNXJ01000007">
    <property type="protein sequence ID" value="TDP28083.1"/>
    <property type="molecule type" value="Genomic_DNA"/>
</dbReference>
<accession>A0A379B036</accession>
<keyword evidence="13" id="KW-1185">Reference proteome</keyword>
<feature type="transmembrane region" description="Helical" evidence="8">
    <location>
        <begin position="7"/>
        <end position="25"/>
    </location>
</feature>
<dbReference type="PANTHER" id="PTHR36964">
    <property type="entry name" value="PROTEIN-METHIONINE-SULFOXIDE REDUCTASE HEME-BINDING SUBUNIT MSRQ"/>
    <property type="match status" value="1"/>
</dbReference>
<dbReference type="Proteomes" id="UP000294683">
    <property type="component" value="Unassembled WGS sequence"/>
</dbReference>
<keyword evidence="4 8" id="KW-0812">Transmembrane</keyword>
<comment type="subcellular location">
    <subcellularLocation>
        <location evidence="1">Membrane</location>
        <topology evidence="1">Multi-pass membrane protein</topology>
    </subcellularLocation>
</comment>
<dbReference type="InterPro" id="IPR013130">
    <property type="entry name" value="Fe3_Rdtase_TM_dom"/>
</dbReference>
<keyword evidence="3" id="KW-0479">Metal-binding</keyword>
<feature type="transmembrane region" description="Helical" evidence="8">
    <location>
        <begin position="45"/>
        <end position="64"/>
    </location>
</feature>
<feature type="transmembrane region" description="Helical" evidence="8">
    <location>
        <begin position="114"/>
        <end position="133"/>
    </location>
</feature>
<dbReference type="GO" id="GO:0010181">
    <property type="term" value="F:FMN binding"/>
    <property type="evidence" value="ECO:0007669"/>
    <property type="project" value="TreeGrafter"/>
</dbReference>
<evidence type="ECO:0000256" key="6">
    <source>
        <dbReference type="ARBA" id="ARBA00023004"/>
    </source>
</evidence>
<dbReference type="GO" id="GO:0016679">
    <property type="term" value="F:oxidoreductase activity, acting on diphenols and related substances as donors"/>
    <property type="evidence" value="ECO:0007669"/>
    <property type="project" value="TreeGrafter"/>
</dbReference>
<dbReference type="EMBL" id="UGSQ01000003">
    <property type="protein sequence ID" value="SUB28033.1"/>
    <property type="molecule type" value="Genomic_DNA"/>
</dbReference>
<evidence type="ECO:0000313" key="13">
    <source>
        <dbReference type="Proteomes" id="UP000294683"/>
    </source>
</evidence>
<feature type="transmembrane region" description="Helical" evidence="8">
    <location>
        <begin position="169"/>
        <end position="187"/>
    </location>
</feature>
<evidence type="ECO:0000259" key="9">
    <source>
        <dbReference type="Pfam" id="PF01794"/>
    </source>
</evidence>
<evidence type="ECO:0000256" key="5">
    <source>
        <dbReference type="ARBA" id="ARBA00022989"/>
    </source>
</evidence>
<organism evidence="10 12">
    <name type="scientific">Avibacterium gallinarum</name>
    <name type="common">Pasteurella gallinarum</name>
    <dbReference type="NCBI Taxonomy" id="755"/>
    <lineage>
        <taxon>Bacteria</taxon>
        <taxon>Pseudomonadati</taxon>
        <taxon>Pseudomonadota</taxon>
        <taxon>Gammaproteobacteria</taxon>
        <taxon>Pasteurellales</taxon>
        <taxon>Pasteurellaceae</taxon>
        <taxon>Avibacterium</taxon>
    </lineage>
</organism>
<keyword evidence="6" id="KW-0408">Iron</keyword>
<reference evidence="11 13" key="2">
    <citation type="submission" date="2019-03" db="EMBL/GenBank/DDBJ databases">
        <title>Genomic Encyclopedia of Type Strains, Phase IV (KMG-IV): sequencing the most valuable type-strain genomes for metagenomic binning, comparative biology and taxonomic classification.</title>
        <authorList>
            <person name="Goeker M."/>
        </authorList>
    </citation>
    <scope>NUCLEOTIDE SEQUENCE [LARGE SCALE GENOMIC DNA]</scope>
    <source>
        <strain evidence="11 13">DSM 17481</strain>
    </source>
</reference>
<dbReference type="InterPro" id="IPR022837">
    <property type="entry name" value="MsrQ-like"/>
</dbReference>
<keyword evidence="3" id="KW-0349">Heme</keyword>
<dbReference type="RefSeq" id="WP_103853560.1">
    <property type="nucleotide sequence ID" value="NZ_JBMMEU010000005.1"/>
</dbReference>
<evidence type="ECO:0000313" key="12">
    <source>
        <dbReference type="Proteomes" id="UP000255113"/>
    </source>
</evidence>
<keyword evidence="2" id="KW-0813">Transport</keyword>
<feature type="transmembrane region" description="Helical" evidence="8">
    <location>
        <begin position="76"/>
        <end position="94"/>
    </location>
</feature>
<feature type="domain" description="Ferric oxidoreductase" evidence="9">
    <location>
        <begin position="43"/>
        <end position="156"/>
    </location>
</feature>
<gene>
    <name evidence="10" type="primary">yedZ</name>
    <name evidence="11" type="ORF">EV689_10729</name>
    <name evidence="10" type="ORF">NCTC11188_02013</name>
</gene>
<sequence length="195" mass="22858">MKSARFLLHFTAGAPFIWLGHELIINQGQYFGADPIKELIHFLGWMALSLFLGVFLFREAIGLFKWHKLKTYHPILGLWAMVWASLHIIAYFYLELGLDTSLFIEELILRPYLLFGALAFLIFIFTSVIMLPAIKRYLQRTVFPLHQLSYIALFFASVHYVWSSKSFQLGAWIYLLTAILLLILKVWKYLKSHKR</sequence>
<protein>
    <submittedName>
        <fullName evidence="10">Sulfoxide reductase heme-binding subunit YedZ</fullName>
    </submittedName>
</protein>
<keyword evidence="7 8" id="KW-0472">Membrane</keyword>
<feature type="transmembrane region" description="Helical" evidence="8">
    <location>
        <begin position="145"/>
        <end position="163"/>
    </location>
</feature>
<keyword evidence="5 8" id="KW-1133">Transmembrane helix</keyword>
<evidence type="ECO:0000256" key="2">
    <source>
        <dbReference type="ARBA" id="ARBA00022448"/>
    </source>
</evidence>
<evidence type="ECO:0000256" key="7">
    <source>
        <dbReference type="ARBA" id="ARBA00023136"/>
    </source>
</evidence>